<dbReference type="GO" id="GO:0003824">
    <property type="term" value="F:catalytic activity"/>
    <property type="evidence" value="ECO:0007669"/>
    <property type="project" value="InterPro"/>
</dbReference>
<feature type="domain" description="Amidase" evidence="1">
    <location>
        <begin position="28"/>
        <end position="460"/>
    </location>
</feature>
<evidence type="ECO:0000259" key="1">
    <source>
        <dbReference type="Pfam" id="PF01425"/>
    </source>
</evidence>
<dbReference type="PANTHER" id="PTHR11895:SF7">
    <property type="entry name" value="GLUTAMYL-TRNA(GLN) AMIDOTRANSFERASE SUBUNIT A, MITOCHONDRIAL"/>
    <property type="match status" value="1"/>
</dbReference>
<sequence length="481" mass="52306">MLPLSDYIEMDAITLAQGIRNRDFTNAEVTACAIEQAEKLNPTLNAINIERYNSALEQARLFDDNPELLNQSCVAGLPFLIKDLAMVKGLPTTYGSQLYKDYLSPHSSNIVQKYLDAGLIILGKTNTPECGLTLTTEPIANGITRNPWKTDHSTGGSSGGAGAAVAGGIFPVAHATDGGGSIRIPASCCGLFGLKPSRGLTAVENNLAASWGGLSAGHVVSQTVRDSAAFLDLITLDAQNLFARPNQRTSFLEGLDQPLTKLRIGIQLSHPMDQHLDESCLIAVKNAALLCESLGHHPEEINHPVEYRPVVSAMTKVISAYVYKSLSSRLEELNLELEEAPLEASTRIMASLGRDLNAADYMDALDMIKAAEKQMITFHQRYDMVLSPVLSKTPAKIGWLDMDSDDQKEYTNRFREYSGFTALYNGTGQPSMSAPLHQTHAGLPIGVMFTGAWGMDLQLLQLAKQLEHAQPWPRIAQLAKE</sequence>
<dbReference type="InterPro" id="IPR036928">
    <property type="entry name" value="AS_sf"/>
</dbReference>
<dbReference type="InterPro" id="IPR023631">
    <property type="entry name" value="Amidase_dom"/>
</dbReference>
<dbReference type="InterPro" id="IPR000120">
    <property type="entry name" value="Amidase"/>
</dbReference>
<dbReference type="PANTHER" id="PTHR11895">
    <property type="entry name" value="TRANSAMIDASE"/>
    <property type="match status" value="1"/>
</dbReference>
<dbReference type="PROSITE" id="PS00571">
    <property type="entry name" value="AMIDASES"/>
    <property type="match status" value="1"/>
</dbReference>
<name>A0A381R8J2_9ZZZZ</name>
<protein>
    <recommendedName>
        <fullName evidence="1">Amidase domain-containing protein</fullName>
    </recommendedName>
</protein>
<proteinExistence type="predicted"/>
<evidence type="ECO:0000313" key="2">
    <source>
        <dbReference type="EMBL" id="SUZ88021.1"/>
    </source>
</evidence>
<dbReference type="AlphaFoldDB" id="A0A381R8J2"/>
<gene>
    <name evidence="2" type="ORF">METZ01_LOCUS40875</name>
</gene>
<dbReference type="Gene3D" id="3.90.1300.10">
    <property type="entry name" value="Amidase signature (AS) domain"/>
    <property type="match status" value="1"/>
</dbReference>
<reference evidence="2" key="1">
    <citation type="submission" date="2018-05" db="EMBL/GenBank/DDBJ databases">
        <authorList>
            <person name="Lanie J.A."/>
            <person name="Ng W.-L."/>
            <person name="Kazmierczak K.M."/>
            <person name="Andrzejewski T.M."/>
            <person name="Davidsen T.M."/>
            <person name="Wayne K.J."/>
            <person name="Tettelin H."/>
            <person name="Glass J.I."/>
            <person name="Rusch D."/>
            <person name="Podicherti R."/>
            <person name="Tsui H.-C.T."/>
            <person name="Winkler M.E."/>
        </authorList>
    </citation>
    <scope>NUCLEOTIDE SEQUENCE</scope>
</reference>
<accession>A0A381R8J2</accession>
<dbReference type="InterPro" id="IPR020556">
    <property type="entry name" value="Amidase_CS"/>
</dbReference>
<dbReference type="Pfam" id="PF01425">
    <property type="entry name" value="Amidase"/>
    <property type="match status" value="1"/>
</dbReference>
<dbReference type="EMBL" id="UINC01001749">
    <property type="protein sequence ID" value="SUZ88021.1"/>
    <property type="molecule type" value="Genomic_DNA"/>
</dbReference>
<organism evidence="2">
    <name type="scientific">marine metagenome</name>
    <dbReference type="NCBI Taxonomy" id="408172"/>
    <lineage>
        <taxon>unclassified sequences</taxon>
        <taxon>metagenomes</taxon>
        <taxon>ecological metagenomes</taxon>
    </lineage>
</organism>
<dbReference type="SUPFAM" id="SSF75304">
    <property type="entry name" value="Amidase signature (AS) enzymes"/>
    <property type="match status" value="1"/>
</dbReference>